<name>A0A0G0F0W6_9BACT</name>
<dbReference type="AlphaFoldDB" id="A0A0G0F0W6"/>
<gene>
    <name evidence="1" type="ORF">US24_C0027G0006</name>
</gene>
<dbReference type="Proteomes" id="UP000034075">
    <property type="component" value="Unassembled WGS sequence"/>
</dbReference>
<dbReference type="InterPro" id="IPR014825">
    <property type="entry name" value="DNA_alkylation"/>
</dbReference>
<dbReference type="PANTHER" id="PTHR34070">
    <property type="entry name" value="ARMADILLO-TYPE FOLD"/>
    <property type="match status" value="1"/>
</dbReference>
<evidence type="ECO:0008006" key="3">
    <source>
        <dbReference type="Google" id="ProtNLM"/>
    </source>
</evidence>
<organism evidence="1 2">
    <name type="scientific">candidate division WS6 bacterium GW2011_GWC2_36_7</name>
    <dbReference type="NCBI Taxonomy" id="1619091"/>
    <lineage>
        <taxon>Bacteria</taxon>
        <taxon>Candidatus Dojkabacteria</taxon>
    </lineage>
</organism>
<dbReference type="PATRIC" id="fig|1619091.4.peg.368"/>
<dbReference type="EMBL" id="LBSF01000027">
    <property type="protein sequence ID" value="KKQ11432.1"/>
    <property type="molecule type" value="Genomic_DNA"/>
</dbReference>
<protein>
    <recommendedName>
        <fullName evidence="3">DNA alkylation repair protein</fullName>
    </recommendedName>
</protein>
<accession>A0A0G0F0W6</accession>
<reference evidence="1 2" key="1">
    <citation type="journal article" date="2015" name="Nature">
        <title>rRNA introns, odd ribosomes, and small enigmatic genomes across a large radiation of phyla.</title>
        <authorList>
            <person name="Brown C.T."/>
            <person name="Hug L.A."/>
            <person name="Thomas B.C."/>
            <person name="Sharon I."/>
            <person name="Castelle C.J."/>
            <person name="Singh A."/>
            <person name="Wilkins M.J."/>
            <person name="Williams K.H."/>
            <person name="Banfield J.F."/>
        </authorList>
    </citation>
    <scope>NUCLEOTIDE SEQUENCE [LARGE SCALE GENOMIC DNA]</scope>
</reference>
<sequence length="231" mass="27418">MTDIMNTIVKEIFKKLELSSDLKTKESGERFFKEKIKMHGVKTAIVLNISKEYYKQIKDKTKEEIFNLCEELWQTGYMDESFIACNWSYNVHKDFEEKDIQIFEKWINTYIDNWASCDTFCNHTVGEFIEMYPKYISTLKQWAKSKNRWMKRASAVSLIIPARKGLFLDDVFEIADTLLLDTDDMVQKGYGWMLKVASNMHENEVFDYVMKHKANMPRTALRYAIEKMPKD</sequence>
<dbReference type="Pfam" id="PF08713">
    <property type="entry name" value="DNA_alkylation"/>
    <property type="match status" value="1"/>
</dbReference>
<dbReference type="PANTHER" id="PTHR34070:SF1">
    <property type="entry name" value="DNA ALKYLATION REPAIR PROTEIN"/>
    <property type="match status" value="1"/>
</dbReference>
<evidence type="ECO:0000313" key="1">
    <source>
        <dbReference type="EMBL" id="KKQ11432.1"/>
    </source>
</evidence>
<evidence type="ECO:0000313" key="2">
    <source>
        <dbReference type="Proteomes" id="UP000034075"/>
    </source>
</evidence>
<proteinExistence type="predicted"/>
<comment type="caution">
    <text evidence="1">The sequence shown here is derived from an EMBL/GenBank/DDBJ whole genome shotgun (WGS) entry which is preliminary data.</text>
</comment>
<dbReference type="CDD" id="cd06561">
    <property type="entry name" value="AlkD_like"/>
    <property type="match status" value="1"/>
</dbReference>
<dbReference type="SUPFAM" id="SSF48371">
    <property type="entry name" value="ARM repeat"/>
    <property type="match status" value="1"/>
</dbReference>
<dbReference type="Gene3D" id="1.25.10.90">
    <property type="match status" value="1"/>
</dbReference>
<dbReference type="InterPro" id="IPR016024">
    <property type="entry name" value="ARM-type_fold"/>
</dbReference>